<dbReference type="AlphaFoldDB" id="A0A0E9XKN6"/>
<name>A0A0E9XKN6_ANGAN</name>
<reference evidence="1" key="2">
    <citation type="journal article" date="2015" name="Fish Shellfish Immunol.">
        <title>Early steps in the European eel (Anguilla anguilla)-Vibrio vulnificus interaction in the gills: Role of the RtxA13 toxin.</title>
        <authorList>
            <person name="Callol A."/>
            <person name="Pajuelo D."/>
            <person name="Ebbesson L."/>
            <person name="Teles M."/>
            <person name="MacKenzie S."/>
            <person name="Amaro C."/>
        </authorList>
    </citation>
    <scope>NUCLEOTIDE SEQUENCE</scope>
</reference>
<accession>A0A0E9XKN6</accession>
<organism evidence="1">
    <name type="scientific">Anguilla anguilla</name>
    <name type="common">European freshwater eel</name>
    <name type="synonym">Muraena anguilla</name>
    <dbReference type="NCBI Taxonomy" id="7936"/>
    <lineage>
        <taxon>Eukaryota</taxon>
        <taxon>Metazoa</taxon>
        <taxon>Chordata</taxon>
        <taxon>Craniata</taxon>
        <taxon>Vertebrata</taxon>
        <taxon>Euteleostomi</taxon>
        <taxon>Actinopterygii</taxon>
        <taxon>Neopterygii</taxon>
        <taxon>Teleostei</taxon>
        <taxon>Anguilliformes</taxon>
        <taxon>Anguillidae</taxon>
        <taxon>Anguilla</taxon>
    </lineage>
</organism>
<protein>
    <submittedName>
        <fullName evidence="1">Uncharacterized protein</fullName>
    </submittedName>
</protein>
<evidence type="ECO:0000313" key="1">
    <source>
        <dbReference type="EMBL" id="JAI02391.1"/>
    </source>
</evidence>
<sequence length="100" mass="11638">MKISMVMTSKTSAGWSFRRSITLSTTPGGRLRLTQSHTTRICDCNFPSISFVLLRKQGSKPKRQRRWNLTAFCSLCVQNIHFSKSHKWYKHLHTENIIII</sequence>
<dbReference type="EMBL" id="GBXM01006187">
    <property type="protein sequence ID" value="JAI02391.1"/>
    <property type="molecule type" value="Transcribed_RNA"/>
</dbReference>
<reference evidence="1" key="1">
    <citation type="submission" date="2014-11" db="EMBL/GenBank/DDBJ databases">
        <authorList>
            <person name="Amaro Gonzalez C."/>
        </authorList>
    </citation>
    <scope>NUCLEOTIDE SEQUENCE</scope>
</reference>
<proteinExistence type="predicted"/>